<keyword evidence="3" id="KW-1185">Reference proteome</keyword>
<dbReference type="SMR" id="A0A0H3C5U1"/>
<dbReference type="RefSeq" id="WP_010918726.1">
    <property type="nucleotide sequence ID" value="NC_011916.1"/>
</dbReference>
<dbReference type="SUPFAM" id="SSF88723">
    <property type="entry name" value="PIN domain-like"/>
    <property type="match status" value="1"/>
</dbReference>
<evidence type="ECO:0000259" key="1">
    <source>
        <dbReference type="Pfam" id="PF01850"/>
    </source>
</evidence>
<feature type="domain" description="PIN" evidence="1">
    <location>
        <begin position="5"/>
        <end position="119"/>
    </location>
</feature>
<dbReference type="CDD" id="cd18682">
    <property type="entry name" value="PIN_VapC-like"/>
    <property type="match status" value="1"/>
</dbReference>
<dbReference type="EMBL" id="CP001340">
    <property type="protein sequence ID" value="ACL94349.3"/>
    <property type="molecule type" value="Genomic_DNA"/>
</dbReference>
<sequence>MATRVVVDASAVLAVVFQERGRESVAPALPGASISAVNLAEVMSKMLDLGLSPERIDRQVDELSLAVADFDRDLAMQAALLRKTTSHRGLSLGDRACLALAMREKRPVLTADTAWSDLDLPVQVVLIR</sequence>
<dbReference type="KEGG" id="ccs:CCNA_00884"/>
<organism evidence="2 3">
    <name type="scientific">Caulobacter vibrioides (strain NA1000 / CB15N)</name>
    <name type="common">Caulobacter crescentus</name>
    <dbReference type="NCBI Taxonomy" id="565050"/>
    <lineage>
        <taxon>Bacteria</taxon>
        <taxon>Pseudomonadati</taxon>
        <taxon>Pseudomonadota</taxon>
        <taxon>Alphaproteobacteria</taxon>
        <taxon>Caulobacterales</taxon>
        <taxon>Caulobacteraceae</taxon>
        <taxon>Caulobacter</taxon>
    </lineage>
</organism>
<reference evidence="2 3" key="1">
    <citation type="journal article" date="2010" name="J. Bacteriol.">
        <title>The genetic basis of laboratory adaptation in Caulobacter crescentus.</title>
        <authorList>
            <person name="Marks M.E."/>
            <person name="Castro-Rojas C.M."/>
            <person name="Teiling C."/>
            <person name="Du L."/>
            <person name="Kapatral V."/>
            <person name="Walunas T.L."/>
            <person name="Crosson S."/>
        </authorList>
    </citation>
    <scope>NUCLEOTIDE SEQUENCE [LARGE SCALE GENOMIC DNA]</scope>
    <source>
        <strain evidence="3">NA1000 / CB15N</strain>
    </source>
</reference>
<dbReference type="GeneID" id="7329924"/>
<dbReference type="InterPro" id="IPR029060">
    <property type="entry name" value="PIN-like_dom_sf"/>
</dbReference>
<dbReference type="InterPro" id="IPR002716">
    <property type="entry name" value="PIN_dom"/>
</dbReference>
<dbReference type="RefSeq" id="YP_002516257.3">
    <property type="nucleotide sequence ID" value="NC_011916.1"/>
</dbReference>
<evidence type="ECO:0000313" key="2">
    <source>
        <dbReference type="EMBL" id="ACL94349.3"/>
    </source>
</evidence>
<dbReference type="PATRIC" id="fig|565050.3.peg.872"/>
<dbReference type="AlphaFoldDB" id="A0A0H3C5U1"/>
<accession>A0A0H3C5U1</accession>
<proteinExistence type="predicted"/>
<dbReference type="OrthoDB" id="286092at2"/>
<gene>
    <name evidence="2" type="ordered locus">CCNA_00884</name>
</gene>
<dbReference type="Proteomes" id="UP000001364">
    <property type="component" value="Chromosome"/>
</dbReference>
<name>A0A0H3C5U1_CAUVN</name>
<protein>
    <submittedName>
        <fullName evidence="2">VapC-like PIN domain ribonuclease toxin</fullName>
    </submittedName>
</protein>
<dbReference type="HOGENOM" id="CLU_135601_0_0_5"/>
<dbReference type="Gene3D" id="3.40.50.1010">
    <property type="entry name" value="5'-nuclease"/>
    <property type="match status" value="1"/>
</dbReference>
<dbReference type="Pfam" id="PF01850">
    <property type="entry name" value="PIN"/>
    <property type="match status" value="1"/>
</dbReference>
<evidence type="ECO:0000313" key="3">
    <source>
        <dbReference type="Proteomes" id="UP000001364"/>
    </source>
</evidence>